<accession>A0A1F4VR41</accession>
<keyword evidence="1" id="KW-0812">Transmembrane</keyword>
<dbReference type="Proteomes" id="UP000176967">
    <property type="component" value="Unassembled WGS sequence"/>
</dbReference>
<dbReference type="GO" id="GO:0004175">
    <property type="term" value="F:endopeptidase activity"/>
    <property type="evidence" value="ECO:0007669"/>
    <property type="project" value="UniProtKB-ARBA"/>
</dbReference>
<proteinExistence type="predicted"/>
<dbReference type="InterPro" id="IPR003675">
    <property type="entry name" value="Rce1/LyrA-like_dom"/>
</dbReference>
<evidence type="ECO:0000256" key="1">
    <source>
        <dbReference type="SAM" id="Phobius"/>
    </source>
</evidence>
<feature type="transmembrane region" description="Helical" evidence="1">
    <location>
        <begin position="43"/>
        <end position="62"/>
    </location>
</feature>
<keyword evidence="1" id="KW-1133">Transmembrane helix</keyword>
<dbReference type="EMBL" id="MEVL01000037">
    <property type="protein sequence ID" value="OGC59671.1"/>
    <property type="molecule type" value="Genomic_DNA"/>
</dbReference>
<organism evidence="3 4">
    <name type="scientific">candidate division WWE3 bacterium RIFCSPLOWO2_01_FULL_53_14</name>
    <dbReference type="NCBI Taxonomy" id="1802628"/>
    <lineage>
        <taxon>Bacteria</taxon>
        <taxon>Katanobacteria</taxon>
    </lineage>
</organism>
<feature type="transmembrane region" description="Helical" evidence="1">
    <location>
        <begin position="152"/>
        <end position="169"/>
    </location>
</feature>
<feature type="transmembrane region" description="Helical" evidence="1">
    <location>
        <begin position="12"/>
        <end position="31"/>
    </location>
</feature>
<gene>
    <name evidence="3" type="ORF">A2890_02075</name>
</gene>
<dbReference type="GO" id="GO:0080120">
    <property type="term" value="P:CAAX-box protein maturation"/>
    <property type="evidence" value="ECO:0007669"/>
    <property type="project" value="UniProtKB-ARBA"/>
</dbReference>
<reference evidence="3 4" key="1">
    <citation type="journal article" date="2016" name="Nat. Commun.">
        <title>Thousands of microbial genomes shed light on interconnected biogeochemical processes in an aquifer system.</title>
        <authorList>
            <person name="Anantharaman K."/>
            <person name="Brown C.T."/>
            <person name="Hug L.A."/>
            <person name="Sharon I."/>
            <person name="Castelle C.J."/>
            <person name="Probst A.J."/>
            <person name="Thomas B.C."/>
            <person name="Singh A."/>
            <person name="Wilkins M.J."/>
            <person name="Karaoz U."/>
            <person name="Brodie E.L."/>
            <person name="Williams K.H."/>
            <person name="Hubbard S.S."/>
            <person name="Banfield J.F."/>
        </authorList>
    </citation>
    <scope>NUCLEOTIDE SEQUENCE [LARGE SCALE GENOMIC DNA]</scope>
</reference>
<protein>
    <recommendedName>
        <fullName evidence="2">CAAX prenyl protease 2/Lysostaphin resistance protein A-like domain-containing protein</fullName>
    </recommendedName>
</protein>
<dbReference type="AlphaFoldDB" id="A0A1F4VR41"/>
<evidence type="ECO:0000313" key="3">
    <source>
        <dbReference type="EMBL" id="OGC59671.1"/>
    </source>
</evidence>
<evidence type="ECO:0000313" key="4">
    <source>
        <dbReference type="Proteomes" id="UP000176967"/>
    </source>
</evidence>
<dbReference type="Pfam" id="PF02517">
    <property type="entry name" value="Rce1-like"/>
    <property type="match status" value="1"/>
</dbReference>
<dbReference type="STRING" id="1802628.A2890_02075"/>
<evidence type="ECO:0000259" key="2">
    <source>
        <dbReference type="Pfam" id="PF02517"/>
    </source>
</evidence>
<comment type="caution">
    <text evidence="3">The sequence shown here is derived from an EMBL/GenBank/DDBJ whole genome shotgun (WGS) entry which is preliminary data.</text>
</comment>
<keyword evidence="1" id="KW-0472">Membrane</keyword>
<feature type="transmembrane region" description="Helical" evidence="1">
    <location>
        <begin position="74"/>
        <end position="92"/>
    </location>
</feature>
<sequence>MNGSPPAEAKYSSLVIPSLAWVIVAVIYTFRRSINSAGFPIDPYYSILFAIPILLILAKKFPFADLGIRLGKPLTGLFFVLLLPGILFLRYYLTGANLVLPENLGILIPGSIAEEFFFRGYLQESLQKTLGTGYSFFLTNLLFALLHFIKGYSLAPTLVVGVIGFYFSLAKDQKQGGGSLIYPTISHILYNIVSSGVSR</sequence>
<name>A0A1F4VR41_UNCKA</name>
<feature type="domain" description="CAAX prenyl protease 2/Lysostaphin resistance protein A-like" evidence="2">
    <location>
        <begin position="104"/>
        <end position="193"/>
    </location>
</feature>